<dbReference type="EMBL" id="BLPG01000001">
    <property type="protein sequence ID" value="GFJ92647.1"/>
    <property type="molecule type" value="Genomic_DNA"/>
</dbReference>
<feature type="transmembrane region" description="Helical" evidence="1">
    <location>
        <begin position="115"/>
        <end position="137"/>
    </location>
</feature>
<protein>
    <submittedName>
        <fullName evidence="2">Uncharacterized protein</fullName>
    </submittedName>
</protein>
<keyword evidence="1" id="KW-1133">Transmembrane helix</keyword>
<evidence type="ECO:0000313" key="3">
    <source>
        <dbReference type="Proteomes" id="UP000482960"/>
    </source>
</evidence>
<accession>A0A6V8LF27</accession>
<keyword evidence="1" id="KW-0472">Membrane</keyword>
<name>A0A6V8LF27_9ACTN</name>
<gene>
    <name evidence="2" type="ORF">Prum_062890</name>
</gene>
<organism evidence="2 3">
    <name type="scientific">Phytohabitans rumicis</name>
    <dbReference type="NCBI Taxonomy" id="1076125"/>
    <lineage>
        <taxon>Bacteria</taxon>
        <taxon>Bacillati</taxon>
        <taxon>Actinomycetota</taxon>
        <taxon>Actinomycetes</taxon>
        <taxon>Micromonosporales</taxon>
        <taxon>Micromonosporaceae</taxon>
    </lineage>
</organism>
<proteinExistence type="predicted"/>
<comment type="caution">
    <text evidence="2">The sequence shown here is derived from an EMBL/GenBank/DDBJ whole genome shotgun (WGS) entry which is preliminary data.</text>
</comment>
<reference evidence="2 3" key="1">
    <citation type="submission" date="2020-03" db="EMBL/GenBank/DDBJ databases">
        <title>Whole genome shotgun sequence of Phytohabitans rumicis NBRC 108638.</title>
        <authorList>
            <person name="Komaki H."/>
            <person name="Tamura T."/>
        </authorList>
    </citation>
    <scope>NUCLEOTIDE SEQUENCE [LARGE SCALE GENOMIC DNA]</scope>
    <source>
        <strain evidence="2 3">NBRC 108638</strain>
    </source>
</reference>
<keyword evidence="3" id="KW-1185">Reference proteome</keyword>
<evidence type="ECO:0000313" key="2">
    <source>
        <dbReference type="EMBL" id="GFJ92647.1"/>
    </source>
</evidence>
<dbReference type="AlphaFoldDB" id="A0A6V8LF27"/>
<feature type="transmembrane region" description="Helical" evidence="1">
    <location>
        <begin position="149"/>
        <end position="174"/>
    </location>
</feature>
<dbReference type="Proteomes" id="UP000482960">
    <property type="component" value="Unassembled WGS sequence"/>
</dbReference>
<sequence>MRERLLLHGTAALLVVAVLAPLATPGYVLAYDMVFVPRQPLRWDLIAPADALPRAVPLDTLVALVTQVVPGWLVQKVVLAAIVYAAAVGAGRLVPAERTLTRLVAAIGYVWTPYLAERLLIGHWGLLLCYAALPWLVAAAKDRDLPRLVLAAAVASVTPTGGVIAFATVCVLVLSRRRADLLAVAATAALNAPWLLAALATSAGGRSDPAGVAAFAARGENWSGPLGALAGTGGIWNAQTAPDSRGSPLVPLVTVLLLALAVAGVSVLRRRWPPGSPPGWGCWAWPVSCWPRPVRGRAPRSWSGSSGTCPVRDCCAMGRSCSSRTPWCWWCVRRSARSG</sequence>
<feature type="transmembrane region" description="Helical" evidence="1">
    <location>
        <begin position="249"/>
        <end position="268"/>
    </location>
</feature>
<evidence type="ECO:0000256" key="1">
    <source>
        <dbReference type="SAM" id="Phobius"/>
    </source>
</evidence>
<keyword evidence="1" id="KW-0812">Transmembrane</keyword>
<reference evidence="2 3" key="2">
    <citation type="submission" date="2020-03" db="EMBL/GenBank/DDBJ databases">
        <authorList>
            <person name="Ichikawa N."/>
            <person name="Kimura A."/>
            <person name="Kitahashi Y."/>
            <person name="Uohara A."/>
        </authorList>
    </citation>
    <scope>NUCLEOTIDE SEQUENCE [LARGE SCALE GENOMIC DNA]</scope>
    <source>
        <strain evidence="2 3">NBRC 108638</strain>
    </source>
</reference>
<feature type="transmembrane region" description="Helical" evidence="1">
    <location>
        <begin position="181"/>
        <end position="200"/>
    </location>
</feature>
<feature type="transmembrane region" description="Helical" evidence="1">
    <location>
        <begin position="73"/>
        <end position="94"/>
    </location>
</feature>